<keyword evidence="2" id="KW-1185">Reference proteome</keyword>
<proteinExistence type="predicted"/>
<evidence type="ECO:0000313" key="2">
    <source>
        <dbReference type="Proteomes" id="UP000032233"/>
    </source>
</evidence>
<dbReference type="InParanoid" id="A0A0D2JEJ4"/>
<evidence type="ECO:0000313" key="1">
    <source>
        <dbReference type="EMBL" id="KIX14051.1"/>
    </source>
</evidence>
<dbReference type="STRING" id="1429043.X474_10480"/>
<organism evidence="1 2">
    <name type="scientific">Dethiosulfatarculus sandiegensis</name>
    <dbReference type="NCBI Taxonomy" id="1429043"/>
    <lineage>
        <taxon>Bacteria</taxon>
        <taxon>Pseudomonadati</taxon>
        <taxon>Thermodesulfobacteriota</taxon>
        <taxon>Desulfarculia</taxon>
        <taxon>Desulfarculales</taxon>
        <taxon>Desulfarculaceae</taxon>
        <taxon>Dethiosulfatarculus</taxon>
    </lineage>
</organism>
<dbReference type="EMBL" id="AZAC01000012">
    <property type="protein sequence ID" value="KIX14051.1"/>
    <property type="molecule type" value="Genomic_DNA"/>
</dbReference>
<accession>A0A0D2JEJ4</accession>
<gene>
    <name evidence="1" type="ORF">X474_10480</name>
</gene>
<dbReference type="Proteomes" id="UP000032233">
    <property type="component" value="Unassembled WGS sequence"/>
</dbReference>
<name>A0A0D2JEJ4_9BACT</name>
<protein>
    <submittedName>
        <fullName evidence="1">Uncharacterized protein</fullName>
    </submittedName>
</protein>
<comment type="caution">
    <text evidence="1">The sequence shown here is derived from an EMBL/GenBank/DDBJ whole genome shotgun (WGS) entry which is preliminary data.</text>
</comment>
<dbReference type="AlphaFoldDB" id="A0A0D2JEJ4"/>
<reference evidence="1 2" key="1">
    <citation type="submission" date="2013-11" db="EMBL/GenBank/DDBJ databases">
        <title>Metagenomic analysis of a methanogenic consortium involved in long chain n-alkane degradation.</title>
        <authorList>
            <person name="Davidova I.A."/>
            <person name="Callaghan A.V."/>
            <person name="Wawrik B."/>
            <person name="Pruitt S."/>
            <person name="Marks C."/>
            <person name="Duncan K.E."/>
            <person name="Suflita J.M."/>
        </authorList>
    </citation>
    <scope>NUCLEOTIDE SEQUENCE [LARGE SCALE GENOMIC DNA]</scope>
    <source>
        <strain evidence="1 2">SPR</strain>
    </source>
</reference>
<sequence>MNIIAIKSQNTSRMVDTYAKAKYDPIDFGDKLSGYFKKAAWAFPCLNLAFTEFLIGNLAGFTLKTHLAAKKLTGWKLT</sequence>